<dbReference type="Proteomes" id="UP000001593">
    <property type="component" value="Unassembled WGS sequence"/>
</dbReference>
<name>A7SQS3_NEMVE</name>
<feature type="region of interest" description="Disordered" evidence="1">
    <location>
        <begin position="334"/>
        <end position="410"/>
    </location>
</feature>
<organism evidence="4 5">
    <name type="scientific">Nematostella vectensis</name>
    <name type="common">Starlet sea anemone</name>
    <dbReference type="NCBI Taxonomy" id="45351"/>
    <lineage>
        <taxon>Eukaryota</taxon>
        <taxon>Metazoa</taxon>
        <taxon>Cnidaria</taxon>
        <taxon>Anthozoa</taxon>
        <taxon>Hexacorallia</taxon>
        <taxon>Actiniaria</taxon>
        <taxon>Edwardsiidae</taxon>
        <taxon>Nematostella</taxon>
    </lineage>
</organism>
<dbReference type="HOGENOM" id="CLU_402433_0_0_1"/>
<keyword evidence="2" id="KW-0732">Signal</keyword>
<gene>
    <name evidence="4" type="ORF">NEMVEDRAFT_v1g215949</name>
</gene>
<dbReference type="AlphaFoldDB" id="A7SQS3"/>
<keyword evidence="5" id="KW-1185">Reference proteome</keyword>
<dbReference type="GO" id="GO:0046556">
    <property type="term" value="F:alpha-L-arabinofuranosidase activity"/>
    <property type="evidence" value="ECO:0007669"/>
    <property type="project" value="InterPro"/>
</dbReference>
<dbReference type="Pfam" id="PF05270">
    <property type="entry name" value="AbfB"/>
    <property type="match status" value="2"/>
</dbReference>
<feature type="compositionally biased region" description="Polar residues" evidence="1">
    <location>
        <begin position="364"/>
        <end position="389"/>
    </location>
</feature>
<protein>
    <recommendedName>
        <fullName evidence="3">Alpha-L-arabinofuranosidase B arabinose-binding domain-containing protein</fullName>
    </recommendedName>
</protein>
<feature type="region of interest" description="Disordered" evidence="1">
    <location>
        <begin position="444"/>
        <end position="585"/>
    </location>
</feature>
<feature type="signal peptide" evidence="2">
    <location>
        <begin position="1"/>
        <end position="15"/>
    </location>
</feature>
<feature type="compositionally biased region" description="Basic and acidic residues" evidence="1">
    <location>
        <begin position="390"/>
        <end position="410"/>
    </location>
</feature>
<dbReference type="GO" id="GO:0045490">
    <property type="term" value="P:pectin catabolic process"/>
    <property type="evidence" value="ECO:0000318"/>
    <property type="project" value="GO_Central"/>
</dbReference>
<dbReference type="InParanoid" id="A7SQS3"/>
<sequence length="684" mass="75521">MRLMLVLCAVVFASGAAVHETEVQDALPNCVSIISINSPKTRRTLTFDNFGIASNTHGSLLSKHPGQFRIKKGGFLGKKGTVSIESLKNPGYFLRHKNYNFRLERTTKNSMFAKDATFYLLKVQDDPALYAFELYSHPSWFVAHKRTLPYKLTLRHVTGADQHVMDSTFFLEPRKCQTSVQDALPNCVSIISINSPKTRRTLTFDNFGIASNTHGSLLSKHPGQFRIKKGGFLGKKGTVSIESLKNPGYFLRHKNYNFRLERTTKNSMFAKDATFYLLKVQDDPALYAFELYSHPSWFVAHKRTLPYKLTLRHVTGADQHVMDSTFFLEPRKCQTSGKGKDAQTKKATITANDGDSDLTDIDTSDNAKSMGPQGSSGTIVVQNDPTSSGKDQDIITEVEKDPTSSGKDQDIITEVEKAFNSSMSGKSDKVLKALESDIERKVDGLADQVITPKDSASAKNDSAKDPQIDDGSENVVTQTVADFADSSEAVGTESADDVIVHVDSGNKKSMGSRNTGVKSRVNKGEPKYQDKSNEASRSSEVHKGDPKQMDEHLEVISRNKLAKPSVKSAKRDLLTGQATPNKNSADKRTGFARAVELVNEAQSKLKNVLNKLDEKAASTKSGIKPARVATLVENIQKKMKQESAHARHLNISADTLHNLAKQTPAKVCELRINKQTNHTKLEII</sequence>
<reference evidence="4 5" key="1">
    <citation type="journal article" date="2007" name="Science">
        <title>Sea anemone genome reveals ancestral eumetazoan gene repertoire and genomic organization.</title>
        <authorList>
            <person name="Putnam N.H."/>
            <person name="Srivastava M."/>
            <person name="Hellsten U."/>
            <person name="Dirks B."/>
            <person name="Chapman J."/>
            <person name="Salamov A."/>
            <person name="Terry A."/>
            <person name="Shapiro H."/>
            <person name="Lindquist E."/>
            <person name="Kapitonov V.V."/>
            <person name="Jurka J."/>
            <person name="Genikhovich G."/>
            <person name="Grigoriev I.V."/>
            <person name="Lucas S.M."/>
            <person name="Steele R.E."/>
            <person name="Finnerty J.R."/>
            <person name="Technau U."/>
            <person name="Martindale M.Q."/>
            <person name="Rokhsar D.S."/>
        </authorList>
    </citation>
    <scope>NUCLEOTIDE SEQUENCE [LARGE SCALE GENOMIC DNA]</scope>
    <source>
        <strain evidence="5">CH2 X CH6</strain>
    </source>
</reference>
<dbReference type="GO" id="GO:0046373">
    <property type="term" value="P:L-arabinose metabolic process"/>
    <property type="evidence" value="ECO:0007669"/>
    <property type="project" value="InterPro"/>
</dbReference>
<dbReference type="InterPro" id="IPR038964">
    <property type="entry name" value="ABFB"/>
</dbReference>
<evidence type="ECO:0000313" key="5">
    <source>
        <dbReference type="Proteomes" id="UP000001593"/>
    </source>
</evidence>
<feature type="domain" description="Alpha-L-arabinofuranosidase B arabinose-binding" evidence="3">
    <location>
        <begin position="59"/>
        <end position="170"/>
    </location>
</feature>
<dbReference type="SUPFAM" id="SSF110221">
    <property type="entry name" value="AbfB domain"/>
    <property type="match status" value="2"/>
</dbReference>
<dbReference type="GO" id="GO:0019566">
    <property type="term" value="P:arabinose metabolic process"/>
    <property type="evidence" value="ECO:0000318"/>
    <property type="project" value="GO_Central"/>
</dbReference>
<accession>A7SQS3</accession>
<dbReference type="InterPro" id="IPR036195">
    <property type="entry name" value="AbfB_ABD_sf"/>
</dbReference>
<feature type="domain" description="Alpha-L-arabinofuranosidase B arabinose-binding" evidence="3">
    <location>
        <begin position="216"/>
        <end position="327"/>
    </location>
</feature>
<evidence type="ECO:0000256" key="1">
    <source>
        <dbReference type="SAM" id="MobiDB-lite"/>
    </source>
</evidence>
<feature type="compositionally biased region" description="Acidic residues" evidence="1">
    <location>
        <begin position="354"/>
        <end position="363"/>
    </location>
</feature>
<feature type="compositionally biased region" description="Basic and acidic residues" evidence="1">
    <location>
        <begin position="522"/>
        <end position="557"/>
    </location>
</feature>
<dbReference type="PANTHER" id="PTHR39447:SF2">
    <property type="entry name" value="ALPHA-L-ARABINOFURANOSIDASE B"/>
    <property type="match status" value="1"/>
</dbReference>
<dbReference type="Gene3D" id="2.80.10.50">
    <property type="match status" value="2"/>
</dbReference>
<proteinExistence type="predicted"/>
<evidence type="ECO:0000259" key="3">
    <source>
        <dbReference type="Pfam" id="PF05270"/>
    </source>
</evidence>
<dbReference type="EMBL" id="DS469750">
    <property type="protein sequence ID" value="EDO33938.1"/>
    <property type="molecule type" value="Genomic_DNA"/>
</dbReference>
<dbReference type="InterPro" id="IPR007934">
    <property type="entry name" value="AbfB_ABD"/>
</dbReference>
<feature type="compositionally biased region" description="Polar residues" evidence="1">
    <location>
        <begin position="507"/>
        <end position="517"/>
    </location>
</feature>
<dbReference type="PANTHER" id="PTHR39447">
    <property type="entry name" value="ALPHA-L-ARABINOFURANOSIDASE B"/>
    <property type="match status" value="1"/>
</dbReference>
<feature type="chain" id="PRO_5012971728" description="Alpha-L-arabinofuranosidase B arabinose-binding domain-containing protein" evidence="2">
    <location>
        <begin position="16"/>
        <end position="684"/>
    </location>
</feature>
<evidence type="ECO:0000313" key="4">
    <source>
        <dbReference type="EMBL" id="EDO33938.1"/>
    </source>
</evidence>
<dbReference type="FunFam" id="2.80.10.50:FF:000169">
    <property type="entry name" value="Predicted protein"/>
    <property type="match status" value="2"/>
</dbReference>
<evidence type="ECO:0000256" key="2">
    <source>
        <dbReference type="SAM" id="SignalP"/>
    </source>
</evidence>